<evidence type="ECO:0000313" key="3">
    <source>
        <dbReference type="Proteomes" id="UP000606194"/>
    </source>
</evidence>
<feature type="domain" description="WGR" evidence="1">
    <location>
        <begin position="96"/>
        <end position="187"/>
    </location>
</feature>
<sequence>MLGVGGTHRRRPERGGLLVLPPLLLAASAQSRGAPPPRPSEPSAVLLPTLPVRRPGRTYARRLTRAGTPGRRDCQCLRLRFDQWDPPERPRVHPGEGCVMSTGLSNVSTTYLELSQDDGGAHKFYEVAVAGTVVTVRYGRIGASGQVQTTTFPTADKARAAAAKKVGEKVRKGYAPAVAGQRAPRAVTRRQVTSAPSTARAVAPVLWRFRTGSSAFGIHVDDDRCWVGNQAGDVYTLDHDGGVLARFSLPDGVKCLVADDFWIYAGCDDGKVYDLSSKLPYAAYDITADVDIFWLDIHEGILNVSDRGGRLTVIDHEDEHQWARRSQGEHAWMVRADDRAVYHGHHRGVTAYAPDGGGELWHTPTRGGVLFGWQEEDAVYAGTAHRVVQRLSKATGAVEATYGCDSAVYSCATSPSGRFVFAGDASSSVYCFDRDGTRLWKLGTGGGSALSMQYRDERLYLVTTDGSLVCVDASEAAVDAAQQGTVPVARDVKLAAALPTYAPATAVSAVATVAQAPVGSIVVECVQRAGRVRVHVVSDGYDATWNVQFPREIREPGARYVVDALHPAAGGFYRVRGDIRRLL</sequence>
<dbReference type="InterPro" id="IPR011047">
    <property type="entry name" value="Quinoprotein_ADH-like_sf"/>
</dbReference>
<dbReference type="Gene3D" id="2.130.10.10">
    <property type="entry name" value="YVTN repeat-like/Quinoprotein amine dehydrogenase"/>
    <property type="match status" value="2"/>
</dbReference>
<protein>
    <submittedName>
        <fullName evidence="2">Molybdenum metabolism regulator</fullName>
    </submittedName>
</protein>
<reference evidence="2" key="2">
    <citation type="submission" date="2020-09" db="EMBL/GenBank/DDBJ databases">
        <authorList>
            <person name="Sun Q."/>
            <person name="Ohkuma M."/>
        </authorList>
    </citation>
    <scope>NUCLEOTIDE SEQUENCE</scope>
    <source>
        <strain evidence="2">JCM 4386</strain>
    </source>
</reference>
<dbReference type="PANTHER" id="PTHR30634:SF13">
    <property type="entry name" value="PROTEIN YEHF"/>
    <property type="match status" value="1"/>
</dbReference>
<dbReference type="Pfam" id="PF13360">
    <property type="entry name" value="PQQ_2"/>
    <property type="match status" value="1"/>
</dbReference>
<proteinExistence type="predicted"/>
<gene>
    <name evidence="2" type="ORF">GCM10010269_51790</name>
</gene>
<keyword evidence="3" id="KW-1185">Reference proteome</keyword>
<accession>A0A918FZP4</accession>
<dbReference type="EMBL" id="BMTL01000023">
    <property type="protein sequence ID" value="GGS06552.1"/>
    <property type="molecule type" value="Genomic_DNA"/>
</dbReference>
<dbReference type="InterPro" id="IPR036930">
    <property type="entry name" value="WGR_dom_sf"/>
</dbReference>
<dbReference type="PROSITE" id="PS51977">
    <property type="entry name" value="WGR"/>
    <property type="match status" value="1"/>
</dbReference>
<dbReference type="AlphaFoldDB" id="A0A918FZP4"/>
<dbReference type="SMART" id="SM00773">
    <property type="entry name" value="WGR"/>
    <property type="match status" value="1"/>
</dbReference>
<comment type="caution">
    <text evidence="2">The sequence shown here is derived from an EMBL/GenBank/DDBJ whole genome shotgun (WGS) entry which is preliminary data.</text>
</comment>
<dbReference type="InterPro" id="IPR002372">
    <property type="entry name" value="PQQ_rpt_dom"/>
</dbReference>
<dbReference type="PANTHER" id="PTHR30634">
    <property type="entry name" value="OUTER MEMBRANE LOLAB LIPOPROTEIN INSERTION APPARATUS"/>
    <property type="match status" value="1"/>
</dbReference>
<dbReference type="InterPro" id="IPR008893">
    <property type="entry name" value="WGR_domain"/>
</dbReference>
<organism evidence="2 3">
    <name type="scientific">Streptomyces humidus</name>
    <dbReference type="NCBI Taxonomy" id="52259"/>
    <lineage>
        <taxon>Bacteria</taxon>
        <taxon>Bacillati</taxon>
        <taxon>Actinomycetota</taxon>
        <taxon>Actinomycetes</taxon>
        <taxon>Kitasatosporales</taxon>
        <taxon>Streptomycetaceae</taxon>
        <taxon>Streptomyces</taxon>
    </lineage>
</organism>
<dbReference type="Pfam" id="PF05406">
    <property type="entry name" value="WGR"/>
    <property type="match status" value="1"/>
</dbReference>
<reference evidence="2" key="1">
    <citation type="journal article" date="2014" name="Int. J. Syst. Evol. Microbiol.">
        <title>Complete genome sequence of Corynebacterium casei LMG S-19264T (=DSM 44701T), isolated from a smear-ripened cheese.</title>
        <authorList>
            <consortium name="US DOE Joint Genome Institute (JGI-PGF)"/>
            <person name="Walter F."/>
            <person name="Albersmeier A."/>
            <person name="Kalinowski J."/>
            <person name="Ruckert C."/>
        </authorList>
    </citation>
    <scope>NUCLEOTIDE SEQUENCE</scope>
    <source>
        <strain evidence="2">JCM 4386</strain>
    </source>
</reference>
<evidence type="ECO:0000313" key="2">
    <source>
        <dbReference type="EMBL" id="GGS06552.1"/>
    </source>
</evidence>
<evidence type="ECO:0000259" key="1">
    <source>
        <dbReference type="PROSITE" id="PS51977"/>
    </source>
</evidence>
<dbReference type="InterPro" id="IPR015943">
    <property type="entry name" value="WD40/YVTN_repeat-like_dom_sf"/>
</dbReference>
<dbReference type="Gene3D" id="2.20.140.10">
    <property type="entry name" value="WGR domain"/>
    <property type="match status" value="1"/>
</dbReference>
<dbReference type="SUPFAM" id="SSF142921">
    <property type="entry name" value="WGR domain-like"/>
    <property type="match status" value="1"/>
</dbReference>
<dbReference type="Proteomes" id="UP000606194">
    <property type="component" value="Unassembled WGS sequence"/>
</dbReference>
<dbReference type="CDD" id="cd07996">
    <property type="entry name" value="WGR_MMR_like"/>
    <property type="match status" value="1"/>
</dbReference>
<dbReference type="SUPFAM" id="SSF50998">
    <property type="entry name" value="Quinoprotein alcohol dehydrogenase-like"/>
    <property type="match status" value="1"/>
</dbReference>
<dbReference type="InterPro" id="IPR050458">
    <property type="entry name" value="LolB"/>
</dbReference>
<dbReference type="InterPro" id="IPR049809">
    <property type="entry name" value="YehF/YfeS-like_WGR"/>
</dbReference>
<name>A0A918FZP4_9ACTN</name>